<dbReference type="InterPro" id="IPR000160">
    <property type="entry name" value="GGDEF_dom"/>
</dbReference>
<sequence>MRLTRMFAVSMAILALLVGAMLGRILWGEWNSYRAARGGLHALQLVQQGMVAAEKLSFERGPMNAVLGDAVPPDPAKRARLAVARAASDQALDSLAAALAASQDQSATVTSIRAQLIAARREVDAVSALPPAQRTPQRLTAAVEGMFALIPVVLDDVTGYAGAAEQAYPNLAKILMKARFAVELREYAGRLGSRLTVALASGQPLAETEHTQIQFLRGQIEQLRHLIVMSTSAIDRDPRVLAALRTMDERYFTSGLALVTGVERDSRAHQPYGMDTAQFAQRYVPFMSPILAVRDVLLEAALDQARQDYDTAQRELLLACLTGGAIVLAMMLLMVILQKRVMVPLARTTRALVKLGNGDFSIRVHETRRHDEIGDLLRAVGQLRAAGLEKQQLEQERQRLIEELRLRADTDYLTGILNRRAFTAAGNQRLRRAREHRLALAVILFDVDRFKAVNDSHGHDAGDQVLIRIAALAREQLRDGEILARYGGEEFVIMPGNCDLEGARVVAERMRRAIEAAPLTLANGHVLHVTASFGVAASEGPHLALDSLFHAADLALYRAKHQGRNRVECEAA</sequence>
<dbReference type="AlphaFoldDB" id="A0A7W2ELV4"/>
<feature type="domain" description="GGDEF" evidence="6">
    <location>
        <begin position="438"/>
        <end position="572"/>
    </location>
</feature>
<evidence type="ECO:0000313" key="7">
    <source>
        <dbReference type="EMBL" id="MBA5608332.1"/>
    </source>
</evidence>
<dbReference type="SUPFAM" id="SSF158472">
    <property type="entry name" value="HAMP domain-like"/>
    <property type="match status" value="1"/>
</dbReference>
<evidence type="ECO:0000256" key="4">
    <source>
        <dbReference type="SAM" id="Phobius"/>
    </source>
</evidence>
<dbReference type="InterPro" id="IPR043128">
    <property type="entry name" value="Rev_trsase/Diguanyl_cyclase"/>
</dbReference>
<dbReference type="RefSeq" id="WP_182220501.1">
    <property type="nucleotide sequence ID" value="NZ_JACEZS010000029.1"/>
</dbReference>
<dbReference type="GO" id="GO:0016020">
    <property type="term" value="C:membrane"/>
    <property type="evidence" value="ECO:0007669"/>
    <property type="project" value="InterPro"/>
</dbReference>
<evidence type="ECO:0000256" key="2">
    <source>
        <dbReference type="ARBA" id="ARBA00034247"/>
    </source>
</evidence>
<evidence type="ECO:0000256" key="1">
    <source>
        <dbReference type="ARBA" id="ARBA00012528"/>
    </source>
</evidence>
<evidence type="ECO:0000259" key="6">
    <source>
        <dbReference type="PROSITE" id="PS50887"/>
    </source>
</evidence>
<dbReference type="SMART" id="SM00267">
    <property type="entry name" value="GGDEF"/>
    <property type="match status" value="1"/>
</dbReference>
<evidence type="ECO:0000313" key="8">
    <source>
        <dbReference type="Proteomes" id="UP000566711"/>
    </source>
</evidence>
<gene>
    <name evidence="7" type="ORF">H3H36_23560</name>
</gene>
<dbReference type="InterPro" id="IPR029787">
    <property type="entry name" value="Nucleotide_cyclase"/>
</dbReference>
<evidence type="ECO:0000256" key="3">
    <source>
        <dbReference type="SAM" id="Coils"/>
    </source>
</evidence>
<keyword evidence="4" id="KW-1133">Transmembrane helix</keyword>
<dbReference type="CDD" id="cd06225">
    <property type="entry name" value="HAMP"/>
    <property type="match status" value="1"/>
</dbReference>
<dbReference type="PANTHER" id="PTHR45138:SF9">
    <property type="entry name" value="DIGUANYLATE CYCLASE DGCM-RELATED"/>
    <property type="match status" value="1"/>
</dbReference>
<organism evidence="7 8">
    <name type="scientific">Rugamonas fusca</name>
    <dbReference type="NCBI Taxonomy" id="2758568"/>
    <lineage>
        <taxon>Bacteria</taxon>
        <taxon>Pseudomonadati</taxon>
        <taxon>Pseudomonadota</taxon>
        <taxon>Betaproteobacteria</taxon>
        <taxon>Burkholderiales</taxon>
        <taxon>Oxalobacteraceae</taxon>
        <taxon>Telluria group</taxon>
        <taxon>Rugamonas</taxon>
    </lineage>
</organism>
<dbReference type="GO" id="GO:0007165">
    <property type="term" value="P:signal transduction"/>
    <property type="evidence" value="ECO:0007669"/>
    <property type="project" value="InterPro"/>
</dbReference>
<protein>
    <recommendedName>
        <fullName evidence="1">diguanylate cyclase</fullName>
        <ecNumber evidence="1">2.7.7.65</ecNumber>
    </recommendedName>
</protein>
<comment type="catalytic activity">
    <reaction evidence="2">
        <text>2 GTP = 3',3'-c-di-GMP + 2 diphosphate</text>
        <dbReference type="Rhea" id="RHEA:24898"/>
        <dbReference type="ChEBI" id="CHEBI:33019"/>
        <dbReference type="ChEBI" id="CHEBI:37565"/>
        <dbReference type="ChEBI" id="CHEBI:58805"/>
        <dbReference type="EC" id="2.7.7.65"/>
    </reaction>
</comment>
<dbReference type="FunFam" id="3.30.70.270:FF:000001">
    <property type="entry name" value="Diguanylate cyclase domain protein"/>
    <property type="match status" value="1"/>
</dbReference>
<feature type="coiled-coil region" evidence="3">
    <location>
        <begin position="376"/>
        <end position="410"/>
    </location>
</feature>
<dbReference type="GO" id="GO:0052621">
    <property type="term" value="F:diguanylate cyclase activity"/>
    <property type="evidence" value="ECO:0007669"/>
    <property type="project" value="UniProtKB-EC"/>
</dbReference>
<dbReference type="Gene3D" id="3.30.70.270">
    <property type="match status" value="1"/>
</dbReference>
<keyword evidence="4" id="KW-0472">Membrane</keyword>
<feature type="domain" description="HAMP" evidence="5">
    <location>
        <begin position="339"/>
        <end position="392"/>
    </location>
</feature>
<dbReference type="InterPro" id="IPR003660">
    <property type="entry name" value="HAMP_dom"/>
</dbReference>
<accession>A0A7W2ELV4</accession>
<dbReference type="InterPro" id="IPR050469">
    <property type="entry name" value="Diguanylate_Cyclase"/>
</dbReference>
<dbReference type="CDD" id="cd01949">
    <property type="entry name" value="GGDEF"/>
    <property type="match status" value="1"/>
</dbReference>
<dbReference type="EMBL" id="JACEZS010000029">
    <property type="protein sequence ID" value="MBA5608332.1"/>
    <property type="molecule type" value="Genomic_DNA"/>
</dbReference>
<dbReference type="PROSITE" id="PS50887">
    <property type="entry name" value="GGDEF"/>
    <property type="match status" value="1"/>
</dbReference>
<feature type="transmembrane region" description="Helical" evidence="4">
    <location>
        <begin position="316"/>
        <end position="337"/>
    </location>
</feature>
<dbReference type="Pfam" id="PF00990">
    <property type="entry name" value="GGDEF"/>
    <property type="match status" value="1"/>
</dbReference>
<comment type="caution">
    <text evidence="7">The sequence shown here is derived from an EMBL/GenBank/DDBJ whole genome shotgun (WGS) entry which is preliminary data.</text>
</comment>
<evidence type="ECO:0000259" key="5">
    <source>
        <dbReference type="PROSITE" id="PS50885"/>
    </source>
</evidence>
<keyword evidence="4" id="KW-0812">Transmembrane</keyword>
<dbReference type="EC" id="2.7.7.65" evidence="1"/>
<keyword evidence="8" id="KW-1185">Reference proteome</keyword>
<reference evidence="7 8" key="1">
    <citation type="submission" date="2020-07" db="EMBL/GenBank/DDBJ databases">
        <title>Novel species isolated from subtropical streams in China.</title>
        <authorList>
            <person name="Lu H."/>
        </authorList>
    </citation>
    <scope>NUCLEOTIDE SEQUENCE [LARGE SCALE GENOMIC DNA]</scope>
    <source>
        <strain evidence="7 8">FT3S</strain>
    </source>
</reference>
<dbReference type="Pfam" id="PF00672">
    <property type="entry name" value="HAMP"/>
    <property type="match status" value="1"/>
</dbReference>
<dbReference type="Proteomes" id="UP000566711">
    <property type="component" value="Unassembled WGS sequence"/>
</dbReference>
<dbReference type="NCBIfam" id="TIGR00254">
    <property type="entry name" value="GGDEF"/>
    <property type="match status" value="1"/>
</dbReference>
<dbReference type="SUPFAM" id="SSF55073">
    <property type="entry name" value="Nucleotide cyclase"/>
    <property type="match status" value="1"/>
</dbReference>
<dbReference type="Gene3D" id="6.10.340.10">
    <property type="match status" value="1"/>
</dbReference>
<name>A0A7W2ELV4_9BURK</name>
<keyword evidence="3" id="KW-0175">Coiled coil</keyword>
<dbReference type="PANTHER" id="PTHR45138">
    <property type="entry name" value="REGULATORY COMPONENTS OF SENSORY TRANSDUCTION SYSTEM"/>
    <property type="match status" value="1"/>
</dbReference>
<dbReference type="SMART" id="SM00304">
    <property type="entry name" value="HAMP"/>
    <property type="match status" value="1"/>
</dbReference>
<proteinExistence type="predicted"/>
<dbReference type="PROSITE" id="PS50885">
    <property type="entry name" value="HAMP"/>
    <property type="match status" value="1"/>
</dbReference>